<organism evidence="3 4">
    <name type="scientific">Bosea massiliensis</name>
    <dbReference type="NCBI Taxonomy" id="151419"/>
    <lineage>
        <taxon>Bacteria</taxon>
        <taxon>Pseudomonadati</taxon>
        <taxon>Pseudomonadota</taxon>
        <taxon>Alphaproteobacteria</taxon>
        <taxon>Hyphomicrobiales</taxon>
        <taxon>Boseaceae</taxon>
        <taxon>Bosea</taxon>
    </lineage>
</organism>
<keyword evidence="4" id="KW-1185">Reference proteome</keyword>
<protein>
    <submittedName>
        <fullName evidence="3">Uncharacterized protein</fullName>
    </submittedName>
</protein>
<feature type="compositionally biased region" description="Low complexity" evidence="1">
    <location>
        <begin position="170"/>
        <end position="179"/>
    </location>
</feature>
<name>A0ABW0P9R1_9HYPH</name>
<proteinExistence type="predicted"/>
<evidence type="ECO:0000313" key="3">
    <source>
        <dbReference type="EMBL" id="MFC5508948.1"/>
    </source>
</evidence>
<gene>
    <name evidence="3" type="ORF">ACFPN9_27325</name>
</gene>
<comment type="caution">
    <text evidence="3">The sequence shown here is derived from an EMBL/GenBank/DDBJ whole genome shotgun (WGS) entry which is preliminary data.</text>
</comment>
<keyword evidence="2" id="KW-0732">Signal</keyword>
<dbReference type="RefSeq" id="WP_066723897.1">
    <property type="nucleotide sequence ID" value="NZ_JBHSLU010000127.1"/>
</dbReference>
<dbReference type="Proteomes" id="UP001596060">
    <property type="component" value="Unassembled WGS sequence"/>
</dbReference>
<feature type="compositionally biased region" description="Polar residues" evidence="1">
    <location>
        <begin position="287"/>
        <end position="303"/>
    </location>
</feature>
<sequence>MVRGLVLAAVLVLAPPAEAAGPFGKIVVGNWTGGAYTNDATGAFSHCAVNAPYRNGTRMFTSITADLKWLIGFAHPAWKLKPGSRLNLQLVFDRTSRIDVTAEAKTPTLLAIAMPAESQLIGAFRQGRILEMVANDQRLTFALTSTSEMLPALVECAKQSASLRGPVNPATPSAPAAPTEAERQARAEKRVVLEKTRDLIRARMLACIGREGGPMLATDEKAEVVAKAAMIFCKADVDALAQAIIEIQEHDGARPVDREAVRRAATQSVQDVVVAQIVKSRGEMLNRRNQPPATSSPSSEKAI</sequence>
<evidence type="ECO:0000256" key="2">
    <source>
        <dbReference type="SAM" id="SignalP"/>
    </source>
</evidence>
<feature type="region of interest" description="Disordered" evidence="1">
    <location>
        <begin position="281"/>
        <end position="303"/>
    </location>
</feature>
<dbReference type="EMBL" id="JBHSLU010000127">
    <property type="protein sequence ID" value="MFC5508948.1"/>
    <property type="molecule type" value="Genomic_DNA"/>
</dbReference>
<accession>A0ABW0P9R1</accession>
<feature type="chain" id="PRO_5046753246" evidence="2">
    <location>
        <begin position="20"/>
        <end position="303"/>
    </location>
</feature>
<evidence type="ECO:0000256" key="1">
    <source>
        <dbReference type="SAM" id="MobiDB-lite"/>
    </source>
</evidence>
<feature type="signal peptide" evidence="2">
    <location>
        <begin position="1"/>
        <end position="19"/>
    </location>
</feature>
<feature type="region of interest" description="Disordered" evidence="1">
    <location>
        <begin position="163"/>
        <end position="188"/>
    </location>
</feature>
<reference evidence="4" key="1">
    <citation type="journal article" date="2019" name="Int. J. Syst. Evol. Microbiol.">
        <title>The Global Catalogue of Microorganisms (GCM) 10K type strain sequencing project: providing services to taxonomists for standard genome sequencing and annotation.</title>
        <authorList>
            <consortium name="The Broad Institute Genomics Platform"/>
            <consortium name="The Broad Institute Genome Sequencing Center for Infectious Disease"/>
            <person name="Wu L."/>
            <person name="Ma J."/>
        </authorList>
    </citation>
    <scope>NUCLEOTIDE SEQUENCE [LARGE SCALE GENOMIC DNA]</scope>
    <source>
        <strain evidence="4">CCUG 43117</strain>
    </source>
</reference>
<evidence type="ECO:0000313" key="4">
    <source>
        <dbReference type="Proteomes" id="UP001596060"/>
    </source>
</evidence>